<comment type="caution">
    <text evidence="1">The sequence shown here is derived from an EMBL/GenBank/DDBJ whole genome shotgun (WGS) entry which is preliminary data.</text>
</comment>
<gene>
    <name evidence="1" type="ORF">H2200_011883</name>
</gene>
<dbReference type="AlphaFoldDB" id="A0AA39CD08"/>
<protein>
    <recommendedName>
        <fullName evidence="3">BTB domain-containing protein</fullName>
    </recommendedName>
</protein>
<evidence type="ECO:0000313" key="1">
    <source>
        <dbReference type="EMBL" id="KAJ9603697.1"/>
    </source>
</evidence>
<sequence length="245" mass="28171">MEPNVCPASQTTSEDGHTETQVKLIIGSLPEQRTLTISKSLLIDTGGFFAACFHYGMQESQTNEIKFPEEPIAPFERLIGLIRMRAPADRYTQCDKETILQCLEVYLLADKYCLSKTQDAIADGLNGRWYHKMEKEHFFWTLDNMEPKTPLYRLAIDRMALAIAKRPTDYLAQNHPNSGGYQFSTQGYIKQVEIVFGQEWGHKLFMRAIDVVDWEPRLVDCRYHVHGACVECEGKEPDDDIWKVD</sequence>
<evidence type="ECO:0008006" key="3">
    <source>
        <dbReference type="Google" id="ProtNLM"/>
    </source>
</evidence>
<name>A0AA39CD08_9EURO</name>
<keyword evidence="2" id="KW-1185">Reference proteome</keyword>
<proteinExistence type="predicted"/>
<dbReference type="EMBL" id="JAPDRK010000021">
    <property type="protein sequence ID" value="KAJ9603697.1"/>
    <property type="molecule type" value="Genomic_DNA"/>
</dbReference>
<accession>A0AA39CD08</accession>
<reference evidence="1" key="1">
    <citation type="submission" date="2022-10" db="EMBL/GenBank/DDBJ databases">
        <title>Culturing micro-colonial fungi from biological soil crusts in the Mojave desert and describing Neophaeococcomyces mojavensis, and introducing the new genera and species Taxawa tesnikishii.</title>
        <authorList>
            <person name="Kurbessoian T."/>
            <person name="Stajich J.E."/>
        </authorList>
    </citation>
    <scope>NUCLEOTIDE SEQUENCE</scope>
    <source>
        <strain evidence="1">TK_41</strain>
    </source>
</reference>
<organism evidence="1 2">
    <name type="scientific">Cladophialophora chaetospira</name>
    <dbReference type="NCBI Taxonomy" id="386627"/>
    <lineage>
        <taxon>Eukaryota</taxon>
        <taxon>Fungi</taxon>
        <taxon>Dikarya</taxon>
        <taxon>Ascomycota</taxon>
        <taxon>Pezizomycotina</taxon>
        <taxon>Eurotiomycetes</taxon>
        <taxon>Chaetothyriomycetidae</taxon>
        <taxon>Chaetothyriales</taxon>
        <taxon>Herpotrichiellaceae</taxon>
        <taxon>Cladophialophora</taxon>
    </lineage>
</organism>
<dbReference type="Gene3D" id="3.30.710.10">
    <property type="entry name" value="Potassium Channel Kv1.1, Chain A"/>
    <property type="match status" value="1"/>
</dbReference>
<dbReference type="InterPro" id="IPR011333">
    <property type="entry name" value="SKP1/BTB/POZ_sf"/>
</dbReference>
<dbReference type="Proteomes" id="UP001172673">
    <property type="component" value="Unassembled WGS sequence"/>
</dbReference>
<evidence type="ECO:0000313" key="2">
    <source>
        <dbReference type="Proteomes" id="UP001172673"/>
    </source>
</evidence>